<sequence length="29" mass="3553">MQRNKFVLLCHYTKDQDKTNPDNWTKQLS</sequence>
<dbReference type="Proteomes" id="UP000017248">
    <property type="component" value="Unassembled WGS sequence"/>
</dbReference>
<protein>
    <submittedName>
        <fullName evidence="1">Uncharacterized protein</fullName>
    </submittedName>
</protein>
<keyword evidence="2" id="KW-1185">Reference proteome</keyword>
<proteinExistence type="predicted"/>
<gene>
    <name evidence="1" type="ORF">LHCIRMBIA951_01249</name>
</gene>
<evidence type="ECO:0000313" key="1">
    <source>
        <dbReference type="EMBL" id="CDI59121.1"/>
    </source>
</evidence>
<accession>U6F5B4</accession>
<dbReference type="EMBL" id="CBUK010000144">
    <property type="protein sequence ID" value="CDI59121.1"/>
    <property type="molecule type" value="Genomic_DNA"/>
</dbReference>
<comment type="caution">
    <text evidence="1">The sequence shown here is derived from an EMBL/GenBank/DDBJ whole genome shotgun (WGS) entry which is preliminary data.</text>
</comment>
<dbReference type="AlphaFoldDB" id="U6F5B4"/>
<organism evidence="1 2">
    <name type="scientific">Lactobacillus helveticus CIRM-BIA 951</name>
    <dbReference type="NCBI Taxonomy" id="1226334"/>
    <lineage>
        <taxon>Bacteria</taxon>
        <taxon>Bacillati</taxon>
        <taxon>Bacillota</taxon>
        <taxon>Bacilli</taxon>
        <taxon>Lactobacillales</taxon>
        <taxon>Lactobacillaceae</taxon>
        <taxon>Lactobacillus</taxon>
    </lineage>
</organism>
<evidence type="ECO:0000313" key="2">
    <source>
        <dbReference type="Proteomes" id="UP000017248"/>
    </source>
</evidence>
<name>U6F5B4_LACHE</name>
<reference evidence="1" key="1">
    <citation type="submission" date="2013-09" db="EMBL/GenBank/DDBJ databases">
        <title>Draft Genome Sequence of five Lactobacillus helveticus strains CIRM-BIA 101T, 103, 104, 951 and 953 isolated from milk product.</title>
        <authorList>
            <person name="Valence F."/>
            <person name="Chuat V."/>
            <person name="Ma L."/>
            <person name="Creno S."/>
            <person name="Falentin H."/>
            <person name="Lortal S."/>
            <person name="Bizet C."/>
            <person name="Clermont D."/>
            <person name="Loux V."/>
            <person name="Bouchier C."/>
            <person name="Cousin S."/>
        </authorList>
    </citation>
    <scope>NUCLEOTIDE SEQUENCE [LARGE SCALE GENOMIC DNA]</scope>
    <source>
        <strain evidence="1">CIRM-BIA 951</strain>
    </source>
</reference>
<dbReference type="HOGENOM" id="CLU_3409561_0_0_9"/>